<comment type="caution">
    <text evidence="2">The sequence shown here is derived from an EMBL/GenBank/DDBJ whole genome shotgun (WGS) entry which is preliminary data.</text>
</comment>
<keyword evidence="1" id="KW-0732">Signal</keyword>
<dbReference type="PANTHER" id="PTHR37049:SF4">
    <property type="entry name" value="RHODANESE DOMAIN-CONTAINING PROTEIN"/>
    <property type="match status" value="1"/>
</dbReference>
<dbReference type="AlphaFoldDB" id="A0A4R0RFK9"/>
<dbReference type="InterPro" id="IPR052766">
    <property type="entry name" value="S41A_metabolite_peptidase"/>
</dbReference>
<dbReference type="OrthoDB" id="27214at2759"/>
<feature type="chain" id="PRO_5020955456" description="Tail specific protease domain-containing protein" evidence="1">
    <location>
        <begin position="21"/>
        <end position="652"/>
    </location>
</feature>
<evidence type="ECO:0000256" key="1">
    <source>
        <dbReference type="SAM" id="SignalP"/>
    </source>
</evidence>
<dbReference type="InterPro" id="IPR029045">
    <property type="entry name" value="ClpP/crotonase-like_dom_sf"/>
</dbReference>
<evidence type="ECO:0000313" key="3">
    <source>
        <dbReference type="Proteomes" id="UP000292702"/>
    </source>
</evidence>
<dbReference type="EMBL" id="RWJN01000496">
    <property type="protein sequence ID" value="TCD61174.1"/>
    <property type="molecule type" value="Genomic_DNA"/>
</dbReference>
<evidence type="ECO:0000313" key="2">
    <source>
        <dbReference type="EMBL" id="TCD61174.1"/>
    </source>
</evidence>
<dbReference type="PANTHER" id="PTHR37049">
    <property type="entry name" value="PEPTIDASE S41 FAMILY PROTEIN"/>
    <property type="match status" value="1"/>
</dbReference>
<evidence type="ECO:0008006" key="4">
    <source>
        <dbReference type="Google" id="ProtNLM"/>
    </source>
</evidence>
<accession>A0A4R0RFK9</accession>
<reference evidence="2 3" key="1">
    <citation type="submission" date="2018-11" db="EMBL/GenBank/DDBJ databases">
        <title>Genome assembly of Steccherinum ochraceum LE-BIN_3174, the white-rot fungus of the Steccherinaceae family (The Residual Polyporoid clade, Polyporales, Basidiomycota).</title>
        <authorList>
            <person name="Fedorova T.V."/>
            <person name="Glazunova O.A."/>
            <person name="Landesman E.O."/>
            <person name="Moiseenko K.V."/>
            <person name="Psurtseva N.V."/>
            <person name="Savinova O.S."/>
            <person name="Shakhova N.V."/>
            <person name="Tyazhelova T.V."/>
            <person name="Vasina D.V."/>
        </authorList>
    </citation>
    <scope>NUCLEOTIDE SEQUENCE [LARGE SCALE GENOMIC DNA]</scope>
    <source>
        <strain evidence="2 3">LE-BIN_3174</strain>
    </source>
</reference>
<gene>
    <name evidence="2" type="ORF">EIP91_008818</name>
</gene>
<proteinExistence type="predicted"/>
<name>A0A4R0RFK9_9APHY</name>
<dbReference type="SUPFAM" id="SSF52096">
    <property type="entry name" value="ClpP/crotonase"/>
    <property type="match status" value="1"/>
</dbReference>
<dbReference type="Gene3D" id="3.90.226.10">
    <property type="entry name" value="2-enoyl-CoA Hydratase, Chain A, domain 1"/>
    <property type="match status" value="1"/>
</dbReference>
<dbReference type="STRING" id="92696.A0A4R0RFK9"/>
<organism evidence="2 3">
    <name type="scientific">Steccherinum ochraceum</name>
    <dbReference type="NCBI Taxonomy" id="92696"/>
    <lineage>
        <taxon>Eukaryota</taxon>
        <taxon>Fungi</taxon>
        <taxon>Dikarya</taxon>
        <taxon>Basidiomycota</taxon>
        <taxon>Agaricomycotina</taxon>
        <taxon>Agaricomycetes</taxon>
        <taxon>Polyporales</taxon>
        <taxon>Steccherinaceae</taxon>
        <taxon>Steccherinum</taxon>
    </lineage>
</organism>
<feature type="signal peptide" evidence="1">
    <location>
        <begin position="1"/>
        <end position="20"/>
    </location>
</feature>
<dbReference type="Proteomes" id="UP000292702">
    <property type="component" value="Unassembled WGS sequence"/>
</dbReference>
<sequence length="652" mass="71440">MHALAASVAALALVTAPTLAVPAATKADPCAKFAGQAFVVPADALACLKSFPFNETLRQNVLSNIAGVFDFFTFEDFYLNSPPPFQESTTNIRADIARINRTHFETDFDFNKAVYDFTTQLNDGHTRWFPSCYTSFQNLLPAPMATLEENGVQNVFVVPDLLDFVPLVGTGFTDHFAQIGFNWQRLVGAKVLEIEGKDPYAYADLIASTQSGNYLDHGVRVNSVFSSYRISGTDFSQRFGDIAGPQFPNQDTLTVKLITVNSTRPETVEIPYLANYVGAPFTDQASLSVNLHWEANCAANDATNGQDLRTVLNNAKRATPKRARASIIDASQKNAVGLPGPFVPTAPPVDGSTGVIKSFILPDNKTGVMFVGSFEGDFNQFQADTVAAMQDFKTSGVSRLLIDLTNNGGGFVCLGQFLHQFLAGSQIGYPGFQSTSRANPLAQKILAADIALGNNNQITFYSPDNWAFLNDTQMPLTNNYNNPDVVLRTNGVADPTSQRFHDVCTPFSVPIPTTPQFNLKNVAIVSNGNCASTCAMFSTLMFERHQTKTAIFGGKPGEQVQYKGMAGNQVLEWVDLDDEIKTAGVKSDPLAPPDLLVNANMRHNWRTAWSFLNERVPIAYESELPQFRFPYTKDTYNNPQALWTFAASKLFD</sequence>
<protein>
    <recommendedName>
        <fullName evidence="4">Tail specific protease domain-containing protein</fullName>
    </recommendedName>
</protein>
<keyword evidence="3" id="KW-1185">Reference proteome</keyword>